<dbReference type="Gene3D" id="1.20.1260.10">
    <property type="match status" value="1"/>
</dbReference>
<dbReference type="Pfam" id="PF00210">
    <property type="entry name" value="Ferritin"/>
    <property type="match status" value="1"/>
</dbReference>
<dbReference type="InterPro" id="IPR009078">
    <property type="entry name" value="Ferritin-like_SF"/>
</dbReference>
<protein>
    <submittedName>
        <fullName evidence="4">DNA starvation/stationary phase protection protein</fullName>
    </submittedName>
</protein>
<dbReference type="EMBL" id="BROH01000008">
    <property type="protein sequence ID" value="GKY88844.1"/>
    <property type="molecule type" value="Genomic_DNA"/>
</dbReference>
<dbReference type="CDD" id="cd01043">
    <property type="entry name" value="DPS"/>
    <property type="match status" value="1"/>
</dbReference>
<dbReference type="Proteomes" id="UP001144205">
    <property type="component" value="Unassembled WGS sequence"/>
</dbReference>
<accession>A0ABQ5LV28</accession>
<proteinExistence type="inferred from homology"/>
<dbReference type="PANTHER" id="PTHR42932">
    <property type="entry name" value="GENERAL STRESS PROTEIN 20U"/>
    <property type="match status" value="1"/>
</dbReference>
<evidence type="ECO:0000256" key="2">
    <source>
        <dbReference type="RuleBase" id="RU003875"/>
    </source>
</evidence>
<sequence length="152" mass="16627">MNSKTNKAAKATADALARVLADSHMLYMKAHNFHWNVEGPHFFALHEMFEAQYTDIAGAMDEIAERIRALGEYAPGSSAEFAALARVTEVEGRLAAADMVRETAADYDIIGETIAGAIAVAEEHGDDISAGMLADRLAFHQKQGWMMKAWLK</sequence>
<evidence type="ECO:0000313" key="4">
    <source>
        <dbReference type="EMBL" id="GKY88844.1"/>
    </source>
</evidence>
<dbReference type="PIRSF" id="PIRSF005900">
    <property type="entry name" value="Dps"/>
    <property type="match status" value="1"/>
</dbReference>
<dbReference type="InterPro" id="IPR002177">
    <property type="entry name" value="DPS_DNA-bd"/>
</dbReference>
<feature type="domain" description="Ferritin/DPS" evidence="3">
    <location>
        <begin position="14"/>
        <end position="151"/>
    </location>
</feature>
<name>A0ABQ5LV28_9RHOB</name>
<organism evidence="4 5">
    <name type="scientific">Sinisalibacter aestuarii</name>
    <dbReference type="NCBI Taxonomy" id="2949426"/>
    <lineage>
        <taxon>Bacteria</taxon>
        <taxon>Pseudomonadati</taxon>
        <taxon>Pseudomonadota</taxon>
        <taxon>Alphaproteobacteria</taxon>
        <taxon>Rhodobacterales</taxon>
        <taxon>Roseobacteraceae</taxon>
        <taxon>Sinisalibacter</taxon>
    </lineage>
</organism>
<evidence type="ECO:0000256" key="1">
    <source>
        <dbReference type="ARBA" id="ARBA00009497"/>
    </source>
</evidence>
<evidence type="ECO:0000259" key="3">
    <source>
        <dbReference type="Pfam" id="PF00210"/>
    </source>
</evidence>
<dbReference type="SUPFAM" id="SSF47240">
    <property type="entry name" value="Ferritin-like"/>
    <property type="match status" value="1"/>
</dbReference>
<dbReference type="PRINTS" id="PR01346">
    <property type="entry name" value="HELNAPAPROT"/>
</dbReference>
<keyword evidence="5" id="KW-1185">Reference proteome</keyword>
<dbReference type="InterPro" id="IPR012347">
    <property type="entry name" value="Ferritin-like"/>
</dbReference>
<gene>
    <name evidence="4" type="ORF">STA1M1_27130</name>
</gene>
<dbReference type="RefSeq" id="WP_281842886.1">
    <property type="nucleotide sequence ID" value="NZ_BROH01000008.1"/>
</dbReference>
<comment type="similarity">
    <text evidence="1 2">Belongs to the Dps family.</text>
</comment>
<dbReference type="PANTHER" id="PTHR42932:SF3">
    <property type="entry name" value="DNA PROTECTION DURING STARVATION PROTEIN"/>
    <property type="match status" value="1"/>
</dbReference>
<reference evidence="4" key="1">
    <citation type="journal article" date="2023" name="Int. J. Syst. Evol. Microbiol.">
        <title>Sinisalibacter aestuarii sp. nov., isolated from estuarine sediment of the Arakawa River.</title>
        <authorList>
            <person name="Arafat S.T."/>
            <person name="Hirano S."/>
            <person name="Sato A."/>
            <person name="Takeuchi K."/>
            <person name="Yasuda T."/>
            <person name="Terahara T."/>
            <person name="Hamada M."/>
            <person name="Kobayashi T."/>
        </authorList>
    </citation>
    <scope>NUCLEOTIDE SEQUENCE</scope>
    <source>
        <strain evidence="4">B-399</strain>
    </source>
</reference>
<dbReference type="InterPro" id="IPR008331">
    <property type="entry name" value="Ferritin_DPS_dom"/>
</dbReference>
<dbReference type="InterPro" id="IPR023188">
    <property type="entry name" value="DPS_DNA-bd_CS"/>
</dbReference>
<dbReference type="PROSITE" id="PS00818">
    <property type="entry name" value="DPS_1"/>
    <property type="match status" value="1"/>
</dbReference>
<evidence type="ECO:0000313" key="5">
    <source>
        <dbReference type="Proteomes" id="UP001144205"/>
    </source>
</evidence>
<dbReference type="PROSITE" id="PS00819">
    <property type="entry name" value="DPS_2"/>
    <property type="match status" value="1"/>
</dbReference>
<comment type="caution">
    <text evidence="4">The sequence shown here is derived from an EMBL/GenBank/DDBJ whole genome shotgun (WGS) entry which is preliminary data.</text>
</comment>